<dbReference type="GO" id="GO:0005886">
    <property type="term" value="C:plasma membrane"/>
    <property type="evidence" value="ECO:0007669"/>
    <property type="project" value="UniProtKB-SubCell"/>
</dbReference>
<feature type="region of interest" description="Disordered" evidence="9">
    <location>
        <begin position="1"/>
        <end position="54"/>
    </location>
</feature>
<sequence length="641" mass="69883">MEVILEDSEYTVNSSANEDERNIPDRKISSGTKPAFSGRKIGVVGPQTHTPTHTPIERKISATERKISTGDRKISTGDRKISTGDRKISHGERKISHGERKFSTNDRKISTISDRLPPSRKVSPASRKVSRAESTTSGRTIGVLKRTLTQLTMNQLEIGSLNDGSVMEEFVSKKTPQILAALAATIGAFGMGTVMAWSSPALPQVELSAKLGYPSDSDLSWVASLVPLAAVFAGPPTGQCIERIGRKPTMIALSVPFVLGWLLIAFAVNIPMMLVGRFLTGFCAGAFSLTAPVFISETAEDSIRGTLGSAFQLMVTFGFLFSYVVGAFVSWQWLAIASAFVPVIMLILMIYVPASPRYLLSKGEVAEASKALAWFRGAESSQQVEFELRLIQKSIDDAKAKKVQPKDFFSPALLKPISISVGLMFFQSFSGTDAVTFYTVDIFKSAGSSLDGNVATIIVGSVQVLATFLSLVLVDRAGRRVLLLVSDAVMAIALMALAIYFFLDEDTKLTWGMLPLISLVVFVTSYSIGFGPVPWMMMGEILPNHVIGTASAIATSFNWFFTFLVIRFFADLQILIGTNWAYVFFSCFCVAGICFVFFFVPETKGKSLDEIQLLFVSKNARPPPPSSRKVSRTTIDSFFFA</sequence>
<dbReference type="PANTHER" id="PTHR48021:SF1">
    <property type="entry name" value="GH07001P-RELATED"/>
    <property type="match status" value="1"/>
</dbReference>
<feature type="transmembrane region" description="Helical" evidence="10">
    <location>
        <begin position="331"/>
        <end position="352"/>
    </location>
</feature>
<dbReference type="PROSITE" id="PS50850">
    <property type="entry name" value="MFS"/>
    <property type="match status" value="1"/>
</dbReference>
<dbReference type="Pfam" id="PF00083">
    <property type="entry name" value="Sugar_tr"/>
    <property type="match status" value="1"/>
</dbReference>
<protein>
    <recommendedName>
        <fullName evidence="11">Major facilitator superfamily (MFS) profile domain-containing protein</fullName>
    </recommendedName>
</protein>
<feature type="transmembrane region" description="Helical" evidence="10">
    <location>
        <begin position="307"/>
        <end position="325"/>
    </location>
</feature>
<feature type="transmembrane region" description="Helical" evidence="10">
    <location>
        <begin position="274"/>
        <end position="295"/>
    </location>
</feature>
<evidence type="ECO:0000256" key="8">
    <source>
        <dbReference type="RuleBase" id="RU003346"/>
    </source>
</evidence>
<proteinExistence type="inferred from homology"/>
<evidence type="ECO:0000256" key="1">
    <source>
        <dbReference type="ARBA" id="ARBA00004651"/>
    </source>
</evidence>
<feature type="transmembrane region" description="Helical" evidence="10">
    <location>
        <begin position="408"/>
        <end position="429"/>
    </location>
</feature>
<evidence type="ECO:0000313" key="13">
    <source>
        <dbReference type="Proteomes" id="UP000708208"/>
    </source>
</evidence>
<evidence type="ECO:0000256" key="6">
    <source>
        <dbReference type="ARBA" id="ARBA00023180"/>
    </source>
</evidence>
<feature type="region of interest" description="Disordered" evidence="9">
    <location>
        <begin position="113"/>
        <end position="138"/>
    </location>
</feature>
<dbReference type="PANTHER" id="PTHR48021">
    <property type="match status" value="1"/>
</dbReference>
<evidence type="ECO:0000256" key="5">
    <source>
        <dbReference type="ARBA" id="ARBA00023136"/>
    </source>
</evidence>
<dbReference type="PROSITE" id="PS00216">
    <property type="entry name" value="SUGAR_TRANSPORT_1"/>
    <property type="match status" value="2"/>
</dbReference>
<reference evidence="12" key="1">
    <citation type="submission" date="2021-06" db="EMBL/GenBank/DDBJ databases">
        <authorList>
            <person name="Hodson N. C."/>
            <person name="Mongue J. A."/>
            <person name="Jaron S. K."/>
        </authorList>
    </citation>
    <scope>NUCLEOTIDE SEQUENCE</scope>
</reference>
<dbReference type="InterPro" id="IPR044775">
    <property type="entry name" value="MFS_ERD6/Tret1-like"/>
</dbReference>
<evidence type="ECO:0000256" key="4">
    <source>
        <dbReference type="ARBA" id="ARBA00022989"/>
    </source>
</evidence>
<comment type="subcellular location">
    <subcellularLocation>
        <location evidence="1">Cell membrane</location>
        <topology evidence="1">Multi-pass membrane protein</topology>
    </subcellularLocation>
</comment>
<feature type="transmembrane region" description="Helical" evidence="10">
    <location>
        <begin position="481"/>
        <end position="503"/>
    </location>
</feature>
<dbReference type="InterPro" id="IPR005828">
    <property type="entry name" value="MFS_sugar_transport-like"/>
</dbReference>
<dbReference type="EMBL" id="CAJVCH010541188">
    <property type="protein sequence ID" value="CAG7826804.1"/>
    <property type="molecule type" value="Genomic_DNA"/>
</dbReference>
<dbReference type="GO" id="GO:0051119">
    <property type="term" value="F:sugar transmembrane transporter activity"/>
    <property type="evidence" value="ECO:0007669"/>
    <property type="project" value="InterPro"/>
</dbReference>
<evidence type="ECO:0000256" key="7">
    <source>
        <dbReference type="ARBA" id="ARBA00024348"/>
    </source>
</evidence>
<evidence type="ECO:0000259" key="11">
    <source>
        <dbReference type="PROSITE" id="PS50850"/>
    </source>
</evidence>
<dbReference type="InterPro" id="IPR020846">
    <property type="entry name" value="MFS_dom"/>
</dbReference>
<feature type="transmembrane region" description="Helical" evidence="10">
    <location>
        <begin position="219"/>
        <end position="238"/>
    </location>
</feature>
<dbReference type="PROSITE" id="PS00217">
    <property type="entry name" value="SUGAR_TRANSPORT_2"/>
    <property type="match status" value="1"/>
</dbReference>
<dbReference type="Proteomes" id="UP000708208">
    <property type="component" value="Unassembled WGS sequence"/>
</dbReference>
<evidence type="ECO:0000256" key="2">
    <source>
        <dbReference type="ARBA" id="ARBA00022475"/>
    </source>
</evidence>
<evidence type="ECO:0000256" key="3">
    <source>
        <dbReference type="ARBA" id="ARBA00022692"/>
    </source>
</evidence>
<feature type="compositionally biased region" description="Basic and acidic residues" evidence="9">
    <location>
        <begin position="18"/>
        <end position="28"/>
    </location>
</feature>
<feature type="transmembrane region" description="Helical" evidence="10">
    <location>
        <begin position="178"/>
        <end position="199"/>
    </location>
</feature>
<evidence type="ECO:0000256" key="10">
    <source>
        <dbReference type="SAM" id="Phobius"/>
    </source>
</evidence>
<comment type="similarity">
    <text evidence="7">Belongs to the major facilitator superfamily. Sugar transporter (TC 2.A.1.1) family. Trehalose transporter subfamily.</text>
</comment>
<organism evidence="12 13">
    <name type="scientific">Allacma fusca</name>
    <dbReference type="NCBI Taxonomy" id="39272"/>
    <lineage>
        <taxon>Eukaryota</taxon>
        <taxon>Metazoa</taxon>
        <taxon>Ecdysozoa</taxon>
        <taxon>Arthropoda</taxon>
        <taxon>Hexapoda</taxon>
        <taxon>Collembola</taxon>
        <taxon>Symphypleona</taxon>
        <taxon>Sminthuridae</taxon>
        <taxon>Allacma</taxon>
    </lineage>
</organism>
<feature type="transmembrane region" description="Helical" evidence="10">
    <location>
        <begin position="250"/>
        <end position="268"/>
    </location>
</feature>
<gene>
    <name evidence="12" type="ORF">AFUS01_LOCUS36840</name>
</gene>
<keyword evidence="3 10" id="KW-0812">Transmembrane</keyword>
<dbReference type="CDD" id="cd17358">
    <property type="entry name" value="MFS_GLUT6_8_Class3_like"/>
    <property type="match status" value="1"/>
</dbReference>
<feature type="transmembrane region" description="Helical" evidence="10">
    <location>
        <begin position="509"/>
        <end position="533"/>
    </location>
</feature>
<feature type="transmembrane region" description="Helical" evidence="10">
    <location>
        <begin position="454"/>
        <end position="474"/>
    </location>
</feature>
<feature type="transmembrane region" description="Helical" evidence="10">
    <location>
        <begin position="545"/>
        <end position="568"/>
    </location>
</feature>
<dbReference type="AlphaFoldDB" id="A0A8J2LP94"/>
<feature type="region of interest" description="Disordered" evidence="9">
    <location>
        <begin position="71"/>
        <end position="96"/>
    </location>
</feature>
<feature type="transmembrane region" description="Helical" evidence="10">
    <location>
        <begin position="580"/>
        <end position="600"/>
    </location>
</feature>
<dbReference type="NCBIfam" id="TIGR00879">
    <property type="entry name" value="SP"/>
    <property type="match status" value="1"/>
</dbReference>
<keyword evidence="5 10" id="KW-0472">Membrane</keyword>
<accession>A0A8J2LP94</accession>
<feature type="domain" description="Major facilitator superfamily (MFS) profile" evidence="11">
    <location>
        <begin position="176"/>
        <end position="604"/>
    </location>
</feature>
<keyword evidence="6" id="KW-0325">Glycoprotein</keyword>
<comment type="caution">
    <text evidence="12">The sequence shown here is derived from an EMBL/GenBank/DDBJ whole genome shotgun (WGS) entry which is preliminary data.</text>
</comment>
<keyword evidence="13" id="KW-1185">Reference proteome</keyword>
<keyword evidence="4 10" id="KW-1133">Transmembrane helix</keyword>
<dbReference type="InterPro" id="IPR050549">
    <property type="entry name" value="MFS_Trehalose_Transporter"/>
</dbReference>
<dbReference type="InterPro" id="IPR005829">
    <property type="entry name" value="Sugar_transporter_CS"/>
</dbReference>
<dbReference type="OrthoDB" id="6339427at2759"/>
<keyword evidence="2" id="KW-1003">Cell membrane</keyword>
<dbReference type="FunFam" id="1.20.1250.20:FF:000055">
    <property type="entry name" value="Facilitated trehalose transporter Tret1-2 homolog"/>
    <property type="match status" value="1"/>
</dbReference>
<evidence type="ECO:0000256" key="9">
    <source>
        <dbReference type="SAM" id="MobiDB-lite"/>
    </source>
</evidence>
<name>A0A8J2LP94_9HEXA</name>
<keyword evidence="8" id="KW-0813">Transport</keyword>
<evidence type="ECO:0000313" key="12">
    <source>
        <dbReference type="EMBL" id="CAG7826804.1"/>
    </source>
</evidence>
<dbReference type="InterPro" id="IPR003663">
    <property type="entry name" value="Sugar/inositol_transpt"/>
</dbReference>